<feature type="transmembrane region" description="Helical" evidence="14">
    <location>
        <begin position="449"/>
        <end position="470"/>
    </location>
</feature>
<evidence type="ECO:0000256" key="13">
    <source>
        <dbReference type="RuleBase" id="RU362091"/>
    </source>
</evidence>
<dbReference type="PANTHER" id="PTHR48086">
    <property type="entry name" value="SODIUM/PROLINE SYMPORTER-RELATED"/>
    <property type="match status" value="1"/>
</dbReference>
<dbReference type="Gene3D" id="1.20.1730.10">
    <property type="entry name" value="Sodium/glucose cotransporter"/>
    <property type="match status" value="1"/>
</dbReference>
<evidence type="ECO:0000256" key="3">
    <source>
        <dbReference type="ARBA" id="ARBA00022448"/>
    </source>
</evidence>
<dbReference type="EMBL" id="CP038267">
    <property type="protein sequence ID" value="QBR93108.1"/>
    <property type="molecule type" value="Genomic_DNA"/>
</dbReference>
<evidence type="ECO:0000313" key="15">
    <source>
        <dbReference type="EMBL" id="QBR93108.1"/>
    </source>
</evidence>
<feature type="transmembrane region" description="Helical" evidence="14">
    <location>
        <begin position="499"/>
        <end position="517"/>
    </location>
</feature>
<feature type="transmembrane region" description="Helical" evidence="14">
    <location>
        <begin position="418"/>
        <end position="437"/>
    </location>
</feature>
<protein>
    <submittedName>
        <fullName evidence="15">Sodium:solute symporter</fullName>
    </submittedName>
</protein>
<dbReference type="InterPro" id="IPR001734">
    <property type="entry name" value="Na/solute_symporter"/>
</dbReference>
<keyword evidence="7 14" id="KW-1133">Transmembrane helix</keyword>
<keyword evidence="11" id="KW-0739">Sodium transport</keyword>
<feature type="transmembrane region" description="Helical" evidence="14">
    <location>
        <begin position="122"/>
        <end position="151"/>
    </location>
</feature>
<keyword evidence="5 14" id="KW-0812">Transmembrane</keyword>
<evidence type="ECO:0000256" key="14">
    <source>
        <dbReference type="SAM" id="Phobius"/>
    </source>
</evidence>
<feature type="transmembrane region" description="Helical" evidence="14">
    <location>
        <begin position="68"/>
        <end position="91"/>
    </location>
</feature>
<feature type="transmembrane region" description="Helical" evidence="14">
    <location>
        <begin position="364"/>
        <end position="383"/>
    </location>
</feature>
<dbReference type="OrthoDB" id="9789704at2"/>
<dbReference type="Proteomes" id="UP000294894">
    <property type="component" value="Chromosome"/>
</dbReference>
<evidence type="ECO:0000256" key="12">
    <source>
        <dbReference type="ARBA" id="ARBA00033708"/>
    </source>
</evidence>
<evidence type="ECO:0000256" key="5">
    <source>
        <dbReference type="ARBA" id="ARBA00022692"/>
    </source>
</evidence>
<proteinExistence type="inferred from homology"/>
<dbReference type="GO" id="GO:0006814">
    <property type="term" value="P:sodium ion transport"/>
    <property type="evidence" value="ECO:0007669"/>
    <property type="project" value="UniProtKB-KW"/>
</dbReference>
<evidence type="ECO:0000256" key="8">
    <source>
        <dbReference type="ARBA" id="ARBA00023053"/>
    </source>
</evidence>
<feature type="transmembrane region" description="Helical" evidence="14">
    <location>
        <begin position="187"/>
        <end position="209"/>
    </location>
</feature>
<feature type="transmembrane region" description="Helical" evidence="14">
    <location>
        <begin position="267"/>
        <end position="288"/>
    </location>
</feature>
<keyword evidence="8" id="KW-0915">Sodium</keyword>
<keyword evidence="6" id="KW-0769">Symport</keyword>
<reference evidence="15 16" key="1">
    <citation type="submission" date="2019-03" db="EMBL/GenBank/DDBJ databases">
        <title>Three New Species of Nocardioides, Nocardioides euryhalodurans sp. nov., Nocardioides seonyuensis sp. nov. and Nocardioides eburneoflavus sp. nov., Iolated from Soil.</title>
        <authorList>
            <person name="Roh S.G."/>
            <person name="Lee C."/>
            <person name="Kim M.-K."/>
            <person name="Kim S.B."/>
        </authorList>
    </citation>
    <scope>NUCLEOTIDE SEQUENCE [LARGE SCALE GENOMIC DNA]</scope>
    <source>
        <strain evidence="15 16">MMS17-SY117</strain>
    </source>
</reference>
<dbReference type="AlphaFoldDB" id="A0A4P7GLT7"/>
<dbReference type="Pfam" id="PF00474">
    <property type="entry name" value="SSF"/>
    <property type="match status" value="1"/>
</dbReference>
<evidence type="ECO:0000256" key="1">
    <source>
        <dbReference type="ARBA" id="ARBA00004651"/>
    </source>
</evidence>
<dbReference type="GO" id="GO:0015293">
    <property type="term" value="F:symporter activity"/>
    <property type="evidence" value="ECO:0007669"/>
    <property type="project" value="UniProtKB-KW"/>
</dbReference>
<feature type="transmembrane region" description="Helical" evidence="14">
    <location>
        <begin position="389"/>
        <end position="411"/>
    </location>
</feature>
<comment type="catalytic activity">
    <reaction evidence="12">
        <text>L-proline(in) + Na(+)(in) = L-proline(out) + Na(+)(out)</text>
        <dbReference type="Rhea" id="RHEA:28967"/>
        <dbReference type="ChEBI" id="CHEBI:29101"/>
        <dbReference type="ChEBI" id="CHEBI:60039"/>
    </reaction>
</comment>
<feature type="transmembrane region" description="Helical" evidence="14">
    <location>
        <begin position="157"/>
        <end position="180"/>
    </location>
</feature>
<keyword evidence="10 14" id="KW-0472">Membrane</keyword>
<keyword evidence="16" id="KW-1185">Reference proteome</keyword>
<evidence type="ECO:0000313" key="16">
    <source>
        <dbReference type="Proteomes" id="UP000294894"/>
    </source>
</evidence>
<feature type="transmembrane region" description="Helical" evidence="14">
    <location>
        <begin position="554"/>
        <end position="572"/>
    </location>
</feature>
<evidence type="ECO:0000256" key="6">
    <source>
        <dbReference type="ARBA" id="ARBA00022847"/>
    </source>
</evidence>
<evidence type="ECO:0000256" key="9">
    <source>
        <dbReference type="ARBA" id="ARBA00023065"/>
    </source>
</evidence>
<accession>A0A4P7GLT7</accession>
<feature type="transmembrane region" description="Helical" evidence="14">
    <location>
        <begin position="587"/>
        <end position="608"/>
    </location>
</feature>
<dbReference type="KEGG" id="noy:EXE57_13150"/>
<evidence type="ECO:0000256" key="7">
    <source>
        <dbReference type="ARBA" id="ARBA00022989"/>
    </source>
</evidence>
<comment type="subcellular location">
    <subcellularLocation>
        <location evidence="1">Cell membrane</location>
        <topology evidence="1">Multi-pass membrane protein</topology>
    </subcellularLocation>
</comment>
<feature type="transmembrane region" description="Helical" evidence="14">
    <location>
        <begin position="229"/>
        <end position="246"/>
    </location>
</feature>
<gene>
    <name evidence="15" type="ORF">EXE57_13150</name>
</gene>
<dbReference type="RefSeq" id="WP_135078197.1">
    <property type="nucleotide sequence ID" value="NZ_CP038267.1"/>
</dbReference>
<evidence type="ECO:0000256" key="10">
    <source>
        <dbReference type="ARBA" id="ARBA00023136"/>
    </source>
</evidence>
<dbReference type="InterPro" id="IPR050277">
    <property type="entry name" value="Sodium:Solute_Symporter"/>
</dbReference>
<organism evidence="15 16">
    <name type="scientific">Nocardioides euryhalodurans</name>
    <dbReference type="NCBI Taxonomy" id="2518370"/>
    <lineage>
        <taxon>Bacteria</taxon>
        <taxon>Bacillati</taxon>
        <taxon>Actinomycetota</taxon>
        <taxon>Actinomycetes</taxon>
        <taxon>Propionibacteriales</taxon>
        <taxon>Nocardioidaceae</taxon>
        <taxon>Nocardioides</taxon>
    </lineage>
</organism>
<feature type="transmembrane region" description="Helical" evidence="14">
    <location>
        <begin position="6"/>
        <end position="22"/>
    </location>
</feature>
<dbReference type="InterPro" id="IPR038377">
    <property type="entry name" value="Na/Glc_symporter_sf"/>
</dbReference>
<feature type="transmembrane region" description="Helical" evidence="14">
    <location>
        <begin position="318"/>
        <end position="343"/>
    </location>
</feature>
<keyword evidence="4" id="KW-1003">Cell membrane</keyword>
<sequence>MSSAITIVLVYFALMLGIGAWARSRVTSSKDFLVAGQTLGFLVMAVGTFSSIQSGFGMIGHTANTYAWGVQALVAAALFVPLSFALSWFLLGSRLYRLARHHDVYSVPDVIRLRYPGRAAHLSMSVAMFVGSVAYMTAQVTAIGVIMSLIFGTSVTVGAIVGSAVVALYTVVGGMLAGAWTDFVQGLLMVAMSVGVFVVSTNTLGGWGATLDTIAAQDVSFLRLDGSQPLTYVFTFVLLAILGAAAQPQLVTKFLMLRSPSELKWGALVAAVAYAVTTLFALGIGLTMRGLTMTGRAPELDNIDNTATWYLDSMVSPAFAGFVLAGLLAAIMSSANSFIAVGASALMRDLTGALGITVRHELRWARIASTFVVLCSLVFALYLSQVVFILGAIGWAAFAAAIFGPLVLGLYWRRATALATTVAVTFGIVANLLVTILTTEGVLTLPAYFQAGGAVICLGILIFVALSVAVPSADSSRQFVELGVSASDGLGGHPRRVDTLVAVAFLTIGAATAGMVWDWWQPVYYAVPVLTTSMMLLGALNRAGRWSRSSVTQIALFGAATLVLFAAAHATAEGTGTIGGLPTTTALFFYVLWPLTTVVPSLIFVSVYRGWLRHDLVDLPTAGPAQASLEGRRVSP</sequence>
<dbReference type="GO" id="GO:0005886">
    <property type="term" value="C:plasma membrane"/>
    <property type="evidence" value="ECO:0007669"/>
    <property type="project" value="UniProtKB-SubCell"/>
</dbReference>
<dbReference type="PANTHER" id="PTHR48086:SF3">
    <property type="entry name" value="SODIUM_PROLINE SYMPORTER"/>
    <property type="match status" value="1"/>
</dbReference>
<evidence type="ECO:0000256" key="2">
    <source>
        <dbReference type="ARBA" id="ARBA00006434"/>
    </source>
</evidence>
<evidence type="ECO:0000256" key="4">
    <source>
        <dbReference type="ARBA" id="ARBA00022475"/>
    </source>
</evidence>
<evidence type="ECO:0000256" key="11">
    <source>
        <dbReference type="ARBA" id="ARBA00023201"/>
    </source>
</evidence>
<dbReference type="PROSITE" id="PS50283">
    <property type="entry name" value="NA_SOLUT_SYMP_3"/>
    <property type="match status" value="1"/>
</dbReference>
<feature type="transmembrane region" description="Helical" evidence="14">
    <location>
        <begin position="34"/>
        <end position="56"/>
    </location>
</feature>
<comment type="similarity">
    <text evidence="2 13">Belongs to the sodium:solute symporter (SSF) (TC 2.A.21) family.</text>
</comment>
<keyword evidence="9" id="KW-0406">Ion transport</keyword>
<feature type="transmembrane region" description="Helical" evidence="14">
    <location>
        <begin position="523"/>
        <end position="542"/>
    </location>
</feature>
<keyword evidence="3" id="KW-0813">Transport</keyword>
<name>A0A4P7GLT7_9ACTN</name>